<reference evidence="5 6" key="1">
    <citation type="journal article" date="2019" name="Nat. Ecol. Evol.">
        <title>Megaphylogeny resolves global patterns of mushroom evolution.</title>
        <authorList>
            <person name="Varga T."/>
            <person name="Krizsan K."/>
            <person name="Foldi C."/>
            <person name="Dima B."/>
            <person name="Sanchez-Garcia M."/>
            <person name="Sanchez-Ramirez S."/>
            <person name="Szollosi G.J."/>
            <person name="Szarkandi J.G."/>
            <person name="Papp V."/>
            <person name="Albert L."/>
            <person name="Andreopoulos W."/>
            <person name="Angelini C."/>
            <person name="Antonin V."/>
            <person name="Barry K.W."/>
            <person name="Bougher N.L."/>
            <person name="Buchanan P."/>
            <person name="Buyck B."/>
            <person name="Bense V."/>
            <person name="Catcheside P."/>
            <person name="Chovatia M."/>
            <person name="Cooper J."/>
            <person name="Damon W."/>
            <person name="Desjardin D."/>
            <person name="Finy P."/>
            <person name="Geml J."/>
            <person name="Haridas S."/>
            <person name="Hughes K."/>
            <person name="Justo A."/>
            <person name="Karasinski D."/>
            <person name="Kautmanova I."/>
            <person name="Kiss B."/>
            <person name="Kocsube S."/>
            <person name="Kotiranta H."/>
            <person name="LaButti K.M."/>
            <person name="Lechner B.E."/>
            <person name="Liimatainen K."/>
            <person name="Lipzen A."/>
            <person name="Lukacs Z."/>
            <person name="Mihaltcheva S."/>
            <person name="Morgado L.N."/>
            <person name="Niskanen T."/>
            <person name="Noordeloos M.E."/>
            <person name="Ohm R.A."/>
            <person name="Ortiz-Santana B."/>
            <person name="Ovrebo C."/>
            <person name="Racz N."/>
            <person name="Riley R."/>
            <person name="Savchenko A."/>
            <person name="Shiryaev A."/>
            <person name="Soop K."/>
            <person name="Spirin V."/>
            <person name="Szebenyi C."/>
            <person name="Tomsovsky M."/>
            <person name="Tulloss R.E."/>
            <person name="Uehling J."/>
            <person name="Grigoriev I.V."/>
            <person name="Vagvolgyi C."/>
            <person name="Papp T."/>
            <person name="Martin F.M."/>
            <person name="Miettinen O."/>
            <person name="Hibbett D.S."/>
            <person name="Nagy L.G."/>
        </authorList>
    </citation>
    <scope>NUCLEOTIDE SEQUENCE [LARGE SCALE GENOMIC DNA]</scope>
    <source>
        <strain evidence="5 6">CBS 121175</strain>
    </source>
</reference>
<protein>
    <recommendedName>
        <fullName evidence="7">Tim44-like domain-containing protein</fullName>
    </recommendedName>
</protein>
<dbReference type="PANTHER" id="PTHR28554">
    <property type="entry name" value="39S RIBOSOMAL PROTEIN L45, MITOCHONDRIAL"/>
    <property type="match status" value="1"/>
</dbReference>
<gene>
    <name evidence="5" type="ORF">FA15DRAFT_674297</name>
</gene>
<evidence type="ECO:0000313" key="6">
    <source>
        <dbReference type="Proteomes" id="UP000307440"/>
    </source>
</evidence>
<dbReference type="Pfam" id="PF07961">
    <property type="entry name" value="MBA1"/>
    <property type="match status" value="1"/>
</dbReference>
<dbReference type="EMBL" id="ML210334">
    <property type="protein sequence ID" value="TFK19577.1"/>
    <property type="molecule type" value="Genomic_DNA"/>
</dbReference>
<dbReference type="STRING" id="230819.A0A5C3KI32"/>
<dbReference type="PANTHER" id="PTHR28554:SF1">
    <property type="entry name" value="LARGE RIBOSOMAL SUBUNIT PROTEIN ML45"/>
    <property type="match status" value="1"/>
</dbReference>
<keyword evidence="6" id="KW-1185">Reference proteome</keyword>
<evidence type="ECO:0000256" key="1">
    <source>
        <dbReference type="ARBA" id="ARBA00004173"/>
    </source>
</evidence>
<keyword evidence="2" id="KW-0809">Transit peptide</keyword>
<dbReference type="OrthoDB" id="19619at2759"/>
<feature type="compositionally biased region" description="Low complexity" evidence="4">
    <location>
        <begin position="106"/>
        <end position="131"/>
    </location>
</feature>
<dbReference type="GO" id="GO:0032979">
    <property type="term" value="P:protein insertion into mitochondrial inner membrane from matrix"/>
    <property type="evidence" value="ECO:0007669"/>
    <property type="project" value="InterPro"/>
</dbReference>
<organism evidence="5 6">
    <name type="scientific">Coprinopsis marcescibilis</name>
    <name type="common">Agaric fungus</name>
    <name type="synonym">Psathyrella marcescibilis</name>
    <dbReference type="NCBI Taxonomy" id="230819"/>
    <lineage>
        <taxon>Eukaryota</taxon>
        <taxon>Fungi</taxon>
        <taxon>Dikarya</taxon>
        <taxon>Basidiomycota</taxon>
        <taxon>Agaricomycotina</taxon>
        <taxon>Agaricomycetes</taxon>
        <taxon>Agaricomycetidae</taxon>
        <taxon>Agaricales</taxon>
        <taxon>Agaricineae</taxon>
        <taxon>Psathyrellaceae</taxon>
        <taxon>Coprinopsis</taxon>
    </lineage>
</organism>
<keyword evidence="3" id="KW-0496">Mitochondrion</keyword>
<dbReference type="InterPro" id="IPR024621">
    <property type="entry name" value="Mba1"/>
</dbReference>
<dbReference type="Gene3D" id="3.10.450.240">
    <property type="match status" value="1"/>
</dbReference>
<evidence type="ECO:0000313" key="5">
    <source>
        <dbReference type="EMBL" id="TFK19577.1"/>
    </source>
</evidence>
<evidence type="ECO:0000256" key="2">
    <source>
        <dbReference type="ARBA" id="ARBA00022946"/>
    </source>
</evidence>
<dbReference type="GO" id="GO:0005743">
    <property type="term" value="C:mitochondrial inner membrane"/>
    <property type="evidence" value="ECO:0007669"/>
    <property type="project" value="InterPro"/>
</dbReference>
<dbReference type="Proteomes" id="UP000307440">
    <property type="component" value="Unassembled WGS sequence"/>
</dbReference>
<accession>A0A5C3KI32</accession>
<comment type="subcellular location">
    <subcellularLocation>
        <location evidence="1">Mitochondrion</location>
    </subcellularLocation>
</comment>
<evidence type="ECO:0000256" key="3">
    <source>
        <dbReference type="ARBA" id="ARBA00023128"/>
    </source>
</evidence>
<sequence length="419" mass="46693">MALNAYRAYGVGLRCSGRSVVSPVAVSPSQTLEGTRRIVARRYATESALSSKKKGAPSAKSTHKAVGVSSAAPKRTPAKVEERATGHVGQTPAAAQVKTLPKRPSATKTALKAAAPKTPKTPKTAAPLAAPQPERIEKVEAELTPEEQQLQELEALQYFGKVLRTSDPYGQPIPYSLDVNLPRPTGITSVKKYGSLGQWWSQMWTNRLNDAKNAASFFSLASDEAIPGYRLGHMPWYKAFTFLAMALKTRSTKNKAWSAGLRKQALEAYVDLNRAVSSRDTKHIKNITTSEYQSEILRRIKKQPAGYTFRWKLEREISPVRIESLRVTQYYLAKEEPKFGSRYLVHALVKFDTEQSLECYAPNGAAVHEVAEGAVKQSNGTIAAKPKRVTEYLILEKRLWYDAPWVFREQRWETSARQI</sequence>
<proteinExistence type="predicted"/>
<evidence type="ECO:0000256" key="4">
    <source>
        <dbReference type="SAM" id="MobiDB-lite"/>
    </source>
</evidence>
<name>A0A5C3KI32_COPMA</name>
<evidence type="ECO:0008006" key="7">
    <source>
        <dbReference type="Google" id="ProtNLM"/>
    </source>
</evidence>
<dbReference type="AlphaFoldDB" id="A0A5C3KI32"/>
<dbReference type="InterPro" id="IPR051975">
    <property type="entry name" value="mtLSU_mL45"/>
</dbReference>
<feature type="region of interest" description="Disordered" evidence="4">
    <location>
        <begin position="46"/>
        <end position="131"/>
    </location>
</feature>